<feature type="compositionally biased region" description="Low complexity" evidence="2">
    <location>
        <begin position="165"/>
        <end position="174"/>
    </location>
</feature>
<dbReference type="InterPro" id="IPR008984">
    <property type="entry name" value="SMAD_FHA_dom_sf"/>
</dbReference>
<evidence type="ECO:0000256" key="2">
    <source>
        <dbReference type="SAM" id="MobiDB-lite"/>
    </source>
</evidence>
<feature type="region of interest" description="Disordered" evidence="2">
    <location>
        <begin position="267"/>
        <end position="298"/>
    </location>
</feature>
<gene>
    <name evidence="4" type="ORF">CGE01nite_11100</name>
</gene>
<dbReference type="OrthoDB" id="5485098at2"/>
<protein>
    <recommendedName>
        <fullName evidence="3">FHA domain-containing protein</fullName>
    </recommendedName>
</protein>
<dbReference type="Pfam" id="PF00498">
    <property type="entry name" value="FHA"/>
    <property type="match status" value="1"/>
</dbReference>
<dbReference type="PROSITE" id="PS50006">
    <property type="entry name" value="FHA_DOMAIN"/>
    <property type="match status" value="1"/>
</dbReference>
<dbReference type="SUPFAM" id="SSF49879">
    <property type="entry name" value="SMAD/FHA domain"/>
    <property type="match status" value="1"/>
</dbReference>
<dbReference type="RefSeq" id="WP_141369504.1">
    <property type="nucleotide sequence ID" value="NZ_BJLQ01000008.1"/>
</dbReference>
<dbReference type="Gene3D" id="2.60.200.20">
    <property type="match status" value="1"/>
</dbReference>
<dbReference type="CDD" id="cd00060">
    <property type="entry name" value="FHA"/>
    <property type="match status" value="1"/>
</dbReference>
<dbReference type="InterPro" id="IPR000253">
    <property type="entry name" value="FHA_dom"/>
</dbReference>
<evidence type="ECO:0000259" key="3">
    <source>
        <dbReference type="PROSITE" id="PS50006"/>
    </source>
</evidence>
<organism evidence="4 5">
    <name type="scientific">Cellulomonas gelida</name>
    <dbReference type="NCBI Taxonomy" id="1712"/>
    <lineage>
        <taxon>Bacteria</taxon>
        <taxon>Bacillati</taxon>
        <taxon>Actinomycetota</taxon>
        <taxon>Actinomycetes</taxon>
        <taxon>Micrococcales</taxon>
        <taxon>Cellulomonadaceae</taxon>
        <taxon>Cellulomonas</taxon>
    </lineage>
</organism>
<reference evidence="4 5" key="1">
    <citation type="submission" date="2019-06" db="EMBL/GenBank/DDBJ databases">
        <title>Whole genome shotgun sequence of Cellulomonas gelida NBRC 3748.</title>
        <authorList>
            <person name="Hosoyama A."/>
            <person name="Uohara A."/>
            <person name="Ohji S."/>
            <person name="Ichikawa N."/>
        </authorList>
    </citation>
    <scope>NUCLEOTIDE SEQUENCE [LARGE SCALE GENOMIC DNA]</scope>
    <source>
        <strain evidence="4 5">NBRC 3748</strain>
    </source>
</reference>
<dbReference type="EMBL" id="BJLQ01000008">
    <property type="protein sequence ID" value="GEA83859.1"/>
    <property type="molecule type" value="Genomic_DNA"/>
</dbReference>
<feature type="compositionally biased region" description="Basic and acidic residues" evidence="2">
    <location>
        <begin position="218"/>
        <end position="249"/>
    </location>
</feature>
<dbReference type="Proteomes" id="UP000320461">
    <property type="component" value="Unassembled WGS sequence"/>
</dbReference>
<feature type="compositionally biased region" description="Low complexity" evidence="2">
    <location>
        <begin position="277"/>
        <end position="288"/>
    </location>
</feature>
<feature type="region of interest" description="Disordered" evidence="2">
    <location>
        <begin position="153"/>
        <end position="174"/>
    </location>
</feature>
<feature type="domain" description="FHA" evidence="3">
    <location>
        <begin position="414"/>
        <end position="475"/>
    </location>
</feature>
<evidence type="ECO:0000313" key="5">
    <source>
        <dbReference type="Proteomes" id="UP000320461"/>
    </source>
</evidence>
<comment type="caution">
    <text evidence="4">The sequence shown here is derived from an EMBL/GenBank/DDBJ whole genome shotgun (WGS) entry which is preliminary data.</text>
</comment>
<evidence type="ECO:0000313" key="4">
    <source>
        <dbReference type="EMBL" id="GEA83859.1"/>
    </source>
</evidence>
<feature type="region of interest" description="Disordered" evidence="2">
    <location>
        <begin position="214"/>
        <end position="250"/>
    </location>
</feature>
<accession>A0A4Y3KHI3</accession>
<keyword evidence="5" id="KW-1185">Reference proteome</keyword>
<keyword evidence="1" id="KW-0597">Phosphoprotein</keyword>
<dbReference type="AlphaFoldDB" id="A0A4Y3KHI3"/>
<proteinExistence type="predicted"/>
<evidence type="ECO:0000256" key="1">
    <source>
        <dbReference type="ARBA" id="ARBA00022553"/>
    </source>
</evidence>
<name>A0A4Y3KHI3_9CELL</name>
<sequence length="509" mass="52573">MSVPEYLPGDWSAVSRPGFVALLGPSAGPATARALWEASADGLLAGLVVLARNGFGGLPSFALVHVERGRAHLALRGDVTAEVGTPQGPRTVRAGEIGTWSEQVFDDVTWVRLRSDDAPGEGDGLPLGDGVAAASALRVVLVEESDVVAPDGPVAAEAAPDESAPDLVAPAPDGEAAAADLGAPAAEVIDVPDLALPPTGDDASVLEAPAIDDPAVDEPVHDGPVHDEPVHDEPVHDEPAHDEPAHDEPVADAPFADVEPVRDELAEHAAVASGSAPEQGLPEQGLPEPGLPEPALPELLVPEPVRPEPARADEVEPEPVPALVALGAPEADVESTVDGVRTLVGPASPDDHDGLTILSSDLAQIRDQLPAWASQWPQEGQTPGPFEVPTPVPAPEPPRLLLSTGTEVSLDRTVLLGRAPQVARVTNRELPRLVAVPSPQQDISRTHAEVRAEGEHVLVTDLHSTNGVHVSRQGEGARRLHPGEPSVVVPGELVDLGDGVTFTVDAGGR</sequence>